<feature type="compositionally biased region" description="Basic and acidic residues" evidence="1">
    <location>
        <begin position="81"/>
        <end position="93"/>
    </location>
</feature>
<reference evidence="3" key="1">
    <citation type="journal article" date="2014" name="Nat. Commun.">
        <title>Genomic adaptations of the halophilic Dead Sea filamentous fungus Eurotium rubrum.</title>
        <authorList>
            <person name="Kis-Papo T."/>
            <person name="Weig A.R."/>
            <person name="Riley R."/>
            <person name="Persoh D."/>
            <person name="Salamov A."/>
            <person name="Sun H."/>
            <person name="Lipzen A."/>
            <person name="Wasser S.P."/>
            <person name="Rambold G."/>
            <person name="Grigoriev I.V."/>
            <person name="Nevo E."/>
        </authorList>
    </citation>
    <scope>NUCLEOTIDE SEQUENCE [LARGE SCALE GENOMIC DNA]</scope>
    <source>
        <strain evidence="3">CBS 135680</strain>
    </source>
</reference>
<dbReference type="OrthoDB" id="4518080at2759"/>
<proteinExistence type="predicted"/>
<feature type="region of interest" description="Disordered" evidence="1">
    <location>
        <begin position="1"/>
        <end position="182"/>
    </location>
</feature>
<sequence>MNDMLSTNMQVSTTINSKKLPENPQAGVSSGPDKHPTESVKDYVRPQGEPSILVDDTEDDQQDAPNTQSEEAESQPLPSMHKVDDNMDKDKLQPESTTEVDNKRCDKLPPEGLVEQQSAFEKTPQETEEVSVDADESMPNGPPERCSVRTRQPSSALMESHQSEKVYGRKRKAEEEQDGDHQAQCMRVHFARLAVATELLIGDQEYKIAHQEREKAGI</sequence>
<feature type="compositionally biased region" description="Basic and acidic residues" evidence="1">
    <location>
        <begin position="100"/>
        <end position="109"/>
    </location>
</feature>
<feature type="compositionally biased region" description="Basic and acidic residues" evidence="1">
    <location>
        <begin position="32"/>
        <end position="44"/>
    </location>
</feature>
<protein>
    <submittedName>
        <fullName evidence="2">Uncharacterized protein</fullName>
    </submittedName>
</protein>
<evidence type="ECO:0000256" key="1">
    <source>
        <dbReference type="SAM" id="MobiDB-lite"/>
    </source>
</evidence>
<dbReference type="STRING" id="1388766.A0A017S0Z6"/>
<keyword evidence="3" id="KW-1185">Reference proteome</keyword>
<organism evidence="2 3">
    <name type="scientific">Aspergillus ruber (strain CBS 135680)</name>
    <dbReference type="NCBI Taxonomy" id="1388766"/>
    <lineage>
        <taxon>Eukaryota</taxon>
        <taxon>Fungi</taxon>
        <taxon>Dikarya</taxon>
        <taxon>Ascomycota</taxon>
        <taxon>Pezizomycotina</taxon>
        <taxon>Eurotiomycetes</taxon>
        <taxon>Eurotiomycetidae</taxon>
        <taxon>Eurotiales</taxon>
        <taxon>Aspergillaceae</taxon>
        <taxon>Aspergillus</taxon>
        <taxon>Aspergillus subgen. Aspergillus</taxon>
    </lineage>
</organism>
<dbReference type="AlphaFoldDB" id="A0A017S0Z6"/>
<gene>
    <name evidence="2" type="ORF">EURHEDRAFT_406745</name>
</gene>
<evidence type="ECO:0000313" key="2">
    <source>
        <dbReference type="EMBL" id="EYE90592.1"/>
    </source>
</evidence>
<dbReference type="GeneID" id="63695603"/>
<feature type="compositionally biased region" description="Acidic residues" evidence="1">
    <location>
        <begin position="126"/>
        <end position="136"/>
    </location>
</feature>
<feature type="compositionally biased region" description="Polar residues" evidence="1">
    <location>
        <begin position="1"/>
        <end position="17"/>
    </location>
</feature>
<dbReference type="HOGENOM" id="CLU_1266634_0_0_1"/>
<dbReference type="RefSeq" id="XP_040634282.1">
    <property type="nucleotide sequence ID" value="XM_040780479.1"/>
</dbReference>
<dbReference type="Proteomes" id="UP000019804">
    <property type="component" value="Unassembled WGS sequence"/>
</dbReference>
<name>A0A017S0Z6_ASPRC</name>
<accession>A0A017S0Z6</accession>
<evidence type="ECO:0000313" key="3">
    <source>
        <dbReference type="Proteomes" id="UP000019804"/>
    </source>
</evidence>
<dbReference type="EMBL" id="KK088456">
    <property type="protein sequence ID" value="EYE90592.1"/>
    <property type="molecule type" value="Genomic_DNA"/>
</dbReference>